<dbReference type="Pfam" id="PF09995">
    <property type="entry name" value="MPAB_Lcp_cat"/>
    <property type="match status" value="1"/>
</dbReference>
<keyword evidence="4" id="KW-1185">Reference proteome</keyword>
<reference evidence="3" key="1">
    <citation type="submission" date="2022-06" db="EMBL/GenBank/DDBJ databases">
        <title>Genomic Encyclopedia of Archaeal and Bacterial Type Strains, Phase II (KMG-II): from individual species to whole genera.</title>
        <authorList>
            <person name="Goeker M."/>
        </authorList>
    </citation>
    <scope>NUCLEOTIDE SEQUENCE</scope>
    <source>
        <strain evidence="3">DSM 43935</strain>
    </source>
</reference>
<accession>A0AAE3KFQ6</accession>
<evidence type="ECO:0000313" key="3">
    <source>
        <dbReference type="EMBL" id="MCP2165215.1"/>
    </source>
</evidence>
<sequence>MVAGLRARLDSVLGVRDRYARLATILALDPERDHQKILRLSAAYEFPWDYRRALELALFRTYCVPSISALLAATGEFANRAQRRYDDTALLMGELVEHGYDSPRGRESLRVVNGMHRRYRIDNGDMKYVLSTFVYDPIAWIDQFGWRRLTDHERLAAFHFYRAVGQRMGITDLPEGYAEFAEFKRDYEHTHFRYATTNHEIGCYTLDLVCSWYPRPVRPLVAQVVLSLLDRGMLDAFAFTAPPAWVGPAARSALRTRAALVQLLPPRRTSRLLRDPRNRTYPGYPNGYRISQLGAAPPTDIDPRWLSRPIPAQSRATDSDVLPPG</sequence>
<evidence type="ECO:0000256" key="1">
    <source>
        <dbReference type="SAM" id="MobiDB-lite"/>
    </source>
</evidence>
<protein>
    <recommendedName>
        <fullName evidence="2">ER-bound oxygenase mpaB/mpaB'/Rubber oxygenase catalytic domain-containing protein</fullName>
    </recommendedName>
</protein>
<proteinExistence type="predicted"/>
<dbReference type="AlphaFoldDB" id="A0AAE3KFQ6"/>
<dbReference type="InterPro" id="IPR018713">
    <property type="entry name" value="MPAB/Lcp_cat_dom"/>
</dbReference>
<feature type="domain" description="ER-bound oxygenase mpaB/mpaB'/Rubber oxygenase catalytic" evidence="2">
    <location>
        <begin position="67"/>
        <end position="245"/>
    </location>
</feature>
<dbReference type="PANTHER" id="PTHR36124">
    <property type="match status" value="1"/>
</dbReference>
<gene>
    <name evidence="3" type="ORF">LX83_002064</name>
</gene>
<feature type="region of interest" description="Disordered" evidence="1">
    <location>
        <begin position="274"/>
        <end position="325"/>
    </location>
</feature>
<comment type="caution">
    <text evidence="3">The sequence shown here is derived from an EMBL/GenBank/DDBJ whole genome shotgun (WGS) entry which is preliminary data.</text>
</comment>
<evidence type="ECO:0000313" key="4">
    <source>
        <dbReference type="Proteomes" id="UP001206128"/>
    </source>
</evidence>
<name>A0AAE3KFQ6_9PSEU</name>
<dbReference type="Proteomes" id="UP001206128">
    <property type="component" value="Unassembled WGS sequence"/>
</dbReference>
<dbReference type="GO" id="GO:0016491">
    <property type="term" value="F:oxidoreductase activity"/>
    <property type="evidence" value="ECO:0007669"/>
    <property type="project" value="InterPro"/>
</dbReference>
<dbReference type="PANTHER" id="PTHR36124:SF1">
    <property type="entry name" value="ER-BOUND OXYGENASE MPAB_MPAB'_RUBBER OXYGENASE CATALYTIC DOMAIN-CONTAINING PROTEIN"/>
    <property type="match status" value="1"/>
</dbReference>
<organism evidence="3 4">
    <name type="scientific">Goodfellowiella coeruleoviolacea</name>
    <dbReference type="NCBI Taxonomy" id="334858"/>
    <lineage>
        <taxon>Bacteria</taxon>
        <taxon>Bacillati</taxon>
        <taxon>Actinomycetota</taxon>
        <taxon>Actinomycetes</taxon>
        <taxon>Pseudonocardiales</taxon>
        <taxon>Pseudonocardiaceae</taxon>
        <taxon>Goodfellowiella</taxon>
    </lineage>
</organism>
<dbReference type="EMBL" id="JAMTCK010000004">
    <property type="protein sequence ID" value="MCP2165215.1"/>
    <property type="molecule type" value="Genomic_DNA"/>
</dbReference>
<evidence type="ECO:0000259" key="2">
    <source>
        <dbReference type="Pfam" id="PF09995"/>
    </source>
</evidence>
<dbReference type="InterPro" id="IPR046366">
    <property type="entry name" value="MPAB"/>
</dbReference>